<gene>
    <name evidence="9" type="ORF">C492_15196</name>
</gene>
<accession>L9X259</accession>
<organism evidence="9 10">
    <name type="scientific">Natronococcus jeotgali DSM 18795</name>
    <dbReference type="NCBI Taxonomy" id="1227498"/>
    <lineage>
        <taxon>Archaea</taxon>
        <taxon>Methanobacteriati</taxon>
        <taxon>Methanobacteriota</taxon>
        <taxon>Stenosarchaea group</taxon>
        <taxon>Halobacteria</taxon>
        <taxon>Halobacteriales</taxon>
        <taxon>Natrialbaceae</taxon>
        <taxon>Natronococcus</taxon>
    </lineage>
</organism>
<keyword evidence="9" id="KW-0121">Carboxypeptidase</keyword>
<evidence type="ECO:0000256" key="4">
    <source>
        <dbReference type="ARBA" id="ARBA00022801"/>
    </source>
</evidence>
<keyword evidence="4" id="KW-0378">Hydrolase</keyword>
<keyword evidence="10" id="KW-1185">Reference proteome</keyword>
<dbReference type="GO" id="GO:0006508">
    <property type="term" value="P:proteolysis"/>
    <property type="evidence" value="ECO:0007669"/>
    <property type="project" value="UniProtKB-KW"/>
</dbReference>
<evidence type="ECO:0000256" key="3">
    <source>
        <dbReference type="ARBA" id="ARBA00022670"/>
    </source>
</evidence>
<feature type="compositionally biased region" description="Basic and acidic residues" evidence="7">
    <location>
        <begin position="302"/>
        <end position="319"/>
    </location>
</feature>
<evidence type="ECO:0000256" key="2">
    <source>
        <dbReference type="ARBA" id="ARBA00005988"/>
    </source>
</evidence>
<comment type="similarity">
    <text evidence="2">Belongs to the peptidase M14 family.</text>
</comment>
<keyword evidence="3" id="KW-0645">Protease</keyword>
<dbReference type="GO" id="GO:0005615">
    <property type="term" value="C:extracellular space"/>
    <property type="evidence" value="ECO:0007669"/>
    <property type="project" value="TreeGrafter"/>
</dbReference>
<dbReference type="OrthoDB" id="301140at2157"/>
<comment type="cofactor">
    <cofactor evidence="1">
        <name>Zn(2+)</name>
        <dbReference type="ChEBI" id="CHEBI:29105"/>
    </cofactor>
</comment>
<dbReference type="PANTHER" id="PTHR11705">
    <property type="entry name" value="PROTEASE FAMILY M14 CARBOXYPEPTIDASE A,B"/>
    <property type="match status" value="1"/>
</dbReference>
<evidence type="ECO:0000256" key="6">
    <source>
        <dbReference type="ARBA" id="ARBA00023049"/>
    </source>
</evidence>
<dbReference type="GO" id="GO:0008270">
    <property type="term" value="F:zinc ion binding"/>
    <property type="evidence" value="ECO:0007669"/>
    <property type="project" value="InterPro"/>
</dbReference>
<dbReference type="EMBL" id="AOIA01000127">
    <property type="protein sequence ID" value="ELY55815.1"/>
    <property type="molecule type" value="Genomic_DNA"/>
</dbReference>
<dbReference type="SMART" id="SM00631">
    <property type="entry name" value="Zn_pept"/>
    <property type="match status" value="1"/>
</dbReference>
<protein>
    <submittedName>
        <fullName evidence="9">Peptidase M14, carboxypeptidase A</fullName>
    </submittedName>
</protein>
<dbReference type="PROSITE" id="PS52035">
    <property type="entry name" value="PEPTIDASE_M14"/>
    <property type="match status" value="1"/>
</dbReference>
<evidence type="ECO:0000256" key="1">
    <source>
        <dbReference type="ARBA" id="ARBA00001947"/>
    </source>
</evidence>
<dbReference type="Gene3D" id="3.40.630.10">
    <property type="entry name" value="Zn peptidases"/>
    <property type="match status" value="1"/>
</dbReference>
<reference evidence="9 10" key="1">
    <citation type="journal article" date="2014" name="PLoS Genet.">
        <title>Phylogenetically driven sequencing of extremely halophilic archaea reveals strategies for static and dynamic osmo-response.</title>
        <authorList>
            <person name="Becker E.A."/>
            <person name="Seitzer P.M."/>
            <person name="Tritt A."/>
            <person name="Larsen D."/>
            <person name="Krusor M."/>
            <person name="Yao A.I."/>
            <person name="Wu D."/>
            <person name="Madern D."/>
            <person name="Eisen J.A."/>
            <person name="Darling A.E."/>
            <person name="Facciotti M.T."/>
        </authorList>
    </citation>
    <scope>NUCLEOTIDE SEQUENCE [LARGE SCALE GENOMIC DNA]</scope>
    <source>
        <strain evidence="9 10">DSM 18795</strain>
    </source>
</reference>
<evidence type="ECO:0000313" key="10">
    <source>
        <dbReference type="Proteomes" id="UP000011531"/>
    </source>
</evidence>
<dbReference type="InterPro" id="IPR000834">
    <property type="entry name" value="Peptidase_M14"/>
</dbReference>
<dbReference type="Proteomes" id="UP000011531">
    <property type="component" value="Unassembled WGS sequence"/>
</dbReference>
<proteinExistence type="inferred from homology"/>
<evidence type="ECO:0000259" key="8">
    <source>
        <dbReference type="PROSITE" id="PS52035"/>
    </source>
</evidence>
<dbReference type="RefSeq" id="WP_008424917.1">
    <property type="nucleotide sequence ID" value="NZ_AOIA01000127.1"/>
</dbReference>
<name>L9X259_9EURY</name>
<dbReference type="GO" id="GO:0004181">
    <property type="term" value="F:metallocarboxypeptidase activity"/>
    <property type="evidence" value="ECO:0007669"/>
    <property type="project" value="InterPro"/>
</dbReference>
<keyword evidence="5" id="KW-0862">Zinc</keyword>
<feature type="domain" description="Peptidase M14" evidence="8">
    <location>
        <begin position="37"/>
        <end position="330"/>
    </location>
</feature>
<keyword evidence="6" id="KW-0482">Metalloprotease</keyword>
<feature type="region of interest" description="Disordered" evidence="7">
    <location>
        <begin position="299"/>
        <end position="330"/>
    </location>
</feature>
<sequence>MNRRTTLKTVAGITGASLFGPGIVSAAEPWAREKTQLWYTHQELLAELESLEQRASALSLEGIGESLEGRELVAATVGDGDEDVFIVTEQHGNEPHPTNAMMDELRHLSTADGYTARVREELTVHVVPMLNPDGAMRNQRENLDGIDLNRQHDYDPGADDNPSPEAQAMIDYVTAIDPLWVADLHIQGGPWPDEKDNPGDYITMSNFWSSNPDIEPAVVDRGKQLNVAMWDRVEGFANAQLSVYPGGTGANIARNAYGLRGYATVLSEMGASHPYEGMNGQLVRQCRKANQVLLEETADGTAFDRDPDRVAEIPERPDWDEMGEWPWEQS</sequence>
<dbReference type="SUPFAM" id="SSF53187">
    <property type="entry name" value="Zn-dependent exopeptidases"/>
    <property type="match status" value="1"/>
</dbReference>
<evidence type="ECO:0000256" key="5">
    <source>
        <dbReference type="ARBA" id="ARBA00022833"/>
    </source>
</evidence>
<dbReference type="PANTHER" id="PTHR11705:SF143">
    <property type="entry name" value="SLL0236 PROTEIN"/>
    <property type="match status" value="1"/>
</dbReference>
<comment type="caution">
    <text evidence="9">The sequence shown here is derived from an EMBL/GenBank/DDBJ whole genome shotgun (WGS) entry which is preliminary data.</text>
</comment>
<evidence type="ECO:0000313" key="9">
    <source>
        <dbReference type="EMBL" id="ELY55815.1"/>
    </source>
</evidence>
<evidence type="ECO:0000256" key="7">
    <source>
        <dbReference type="SAM" id="MobiDB-lite"/>
    </source>
</evidence>
<dbReference type="AlphaFoldDB" id="L9X259"/>
<dbReference type="Pfam" id="PF00246">
    <property type="entry name" value="Peptidase_M14"/>
    <property type="match status" value="1"/>
</dbReference>